<evidence type="ECO:0000313" key="7">
    <source>
        <dbReference type="EMBL" id="CRL00835.1"/>
    </source>
</evidence>
<evidence type="ECO:0000259" key="6">
    <source>
        <dbReference type="Pfam" id="PF01176"/>
    </source>
</evidence>
<dbReference type="PANTHER" id="PTHR21641">
    <property type="entry name" value="TRANSLATION INITIATION FACTOR-RELATED"/>
    <property type="match status" value="1"/>
</dbReference>
<dbReference type="InterPro" id="IPR001253">
    <property type="entry name" value="TIF_eIF-1A"/>
</dbReference>
<evidence type="ECO:0000256" key="4">
    <source>
        <dbReference type="ARBA" id="ARBA00031998"/>
    </source>
</evidence>
<dbReference type="InterPro" id="IPR012340">
    <property type="entry name" value="NA-bd_OB-fold"/>
</dbReference>
<protein>
    <recommendedName>
        <fullName evidence="2">Probable RNA-binding protein EIF1AD</fullName>
    </recommendedName>
    <alternativeName>
        <fullName evidence="4">Eukaryotic translation initiation factor 1A domain-containing protein</fullName>
    </alternativeName>
</protein>
<dbReference type="Gene3D" id="2.40.50.140">
    <property type="entry name" value="Nucleic acid-binding proteins"/>
    <property type="match status" value="1"/>
</dbReference>
<dbReference type="SMART" id="SM00652">
    <property type="entry name" value="eIF1a"/>
    <property type="match status" value="1"/>
</dbReference>
<evidence type="ECO:0000256" key="3">
    <source>
        <dbReference type="ARBA" id="ARBA00022884"/>
    </source>
</evidence>
<dbReference type="GO" id="GO:0003743">
    <property type="term" value="F:translation initiation factor activity"/>
    <property type="evidence" value="ECO:0007669"/>
    <property type="project" value="InterPro"/>
</dbReference>
<comment type="similarity">
    <text evidence="1">Belongs to the EIF1AD family.</text>
</comment>
<dbReference type="PANTHER" id="PTHR21641:SF0">
    <property type="entry name" value="RNA-BINDING PROTEIN EIF1AD-RELATED"/>
    <property type="match status" value="1"/>
</dbReference>
<feature type="compositionally biased region" description="Acidic residues" evidence="5">
    <location>
        <begin position="135"/>
        <end position="146"/>
    </location>
</feature>
<organism evidence="7 8">
    <name type="scientific">Clunio marinus</name>
    <dbReference type="NCBI Taxonomy" id="568069"/>
    <lineage>
        <taxon>Eukaryota</taxon>
        <taxon>Metazoa</taxon>
        <taxon>Ecdysozoa</taxon>
        <taxon>Arthropoda</taxon>
        <taxon>Hexapoda</taxon>
        <taxon>Insecta</taxon>
        <taxon>Pterygota</taxon>
        <taxon>Neoptera</taxon>
        <taxon>Endopterygota</taxon>
        <taxon>Diptera</taxon>
        <taxon>Nematocera</taxon>
        <taxon>Chironomoidea</taxon>
        <taxon>Chironomidae</taxon>
        <taxon>Clunio</taxon>
    </lineage>
</organism>
<feature type="region of interest" description="Disordered" evidence="5">
    <location>
        <begin position="115"/>
        <end position="146"/>
    </location>
</feature>
<keyword evidence="3" id="KW-0694">RNA-binding</keyword>
<sequence>MSRVVKLKHVKREIELDDFSQPTDNQEIVKIISSKGNNLHEVESALGMNKFLVSMPTKFRKNVWIKRGNFVIVERIPEGDKVKAEIVRILTDEHIKEFTKDGIWPKEFTKKRCHEESDDDLDNFKGNLNRKTLDVSEEESSSSESE</sequence>
<accession>A0A1J1IKT4</accession>
<evidence type="ECO:0000313" key="8">
    <source>
        <dbReference type="Proteomes" id="UP000183832"/>
    </source>
</evidence>
<evidence type="ECO:0000256" key="5">
    <source>
        <dbReference type="SAM" id="MobiDB-lite"/>
    </source>
</evidence>
<dbReference type="Pfam" id="PF01176">
    <property type="entry name" value="eIF-1a"/>
    <property type="match status" value="1"/>
</dbReference>
<dbReference type="AlphaFoldDB" id="A0A1J1IKT4"/>
<dbReference type="InterPro" id="IPR006196">
    <property type="entry name" value="RNA-binding_domain_S1_IF1"/>
</dbReference>
<dbReference type="GO" id="GO:0003723">
    <property type="term" value="F:RNA binding"/>
    <property type="evidence" value="ECO:0007669"/>
    <property type="project" value="UniProtKB-KW"/>
</dbReference>
<dbReference type="OrthoDB" id="158357at2759"/>
<dbReference type="STRING" id="568069.A0A1J1IKT4"/>
<evidence type="ECO:0000256" key="1">
    <source>
        <dbReference type="ARBA" id="ARBA00007340"/>
    </source>
</evidence>
<proteinExistence type="inferred from homology"/>
<reference evidence="7 8" key="1">
    <citation type="submission" date="2015-04" db="EMBL/GenBank/DDBJ databases">
        <authorList>
            <person name="Syromyatnikov M.Y."/>
            <person name="Popov V.N."/>
        </authorList>
    </citation>
    <scope>NUCLEOTIDE SEQUENCE [LARGE SCALE GENOMIC DNA]</scope>
</reference>
<dbReference type="EMBL" id="CVRI01000054">
    <property type="protein sequence ID" value="CRL00835.1"/>
    <property type="molecule type" value="Genomic_DNA"/>
</dbReference>
<evidence type="ECO:0000256" key="2">
    <source>
        <dbReference type="ARBA" id="ARBA00020989"/>
    </source>
</evidence>
<dbReference type="InterPro" id="IPR039294">
    <property type="entry name" value="EIF1AD"/>
</dbReference>
<keyword evidence="8" id="KW-1185">Reference proteome</keyword>
<name>A0A1J1IKT4_9DIPT</name>
<dbReference type="GO" id="GO:0005634">
    <property type="term" value="C:nucleus"/>
    <property type="evidence" value="ECO:0007669"/>
    <property type="project" value="TreeGrafter"/>
</dbReference>
<gene>
    <name evidence="7" type="ORF">CLUMA_CG014087</name>
</gene>
<dbReference type="SUPFAM" id="SSF50249">
    <property type="entry name" value="Nucleic acid-binding proteins"/>
    <property type="match status" value="1"/>
</dbReference>
<feature type="domain" description="S1-like" evidence="6">
    <location>
        <begin position="25"/>
        <end position="88"/>
    </location>
</feature>
<dbReference type="Proteomes" id="UP000183832">
    <property type="component" value="Unassembled WGS sequence"/>
</dbReference>